<sequence>MTLTADDRAAITDLINLHGHLTDSGDFDGLHEVFLPDVVYDVSDLGGGVIVGLAALRDAALALGEGNPVAHHVTNIVVTEAADGRARALSKGIGVDADGTTGSVTYEDTIVRGDHGWRISRRTVRARRMPLTF</sequence>
<evidence type="ECO:0000259" key="1">
    <source>
        <dbReference type="Pfam" id="PF13577"/>
    </source>
</evidence>
<dbReference type="Proteomes" id="UP000186096">
    <property type="component" value="Unassembled WGS sequence"/>
</dbReference>
<dbReference type="EMBL" id="FTNI01000010">
    <property type="protein sequence ID" value="SIR52801.1"/>
    <property type="molecule type" value="Genomic_DNA"/>
</dbReference>
<dbReference type="AlphaFoldDB" id="A0A1N7BN56"/>
<reference evidence="3" key="1">
    <citation type="submission" date="2017-01" db="EMBL/GenBank/DDBJ databases">
        <authorList>
            <person name="Varghese N."/>
            <person name="Submissions S."/>
        </authorList>
    </citation>
    <scope>NUCLEOTIDE SEQUENCE [LARGE SCALE GENOMIC DNA]</scope>
    <source>
        <strain evidence="3">ATCC 12950</strain>
    </source>
</reference>
<dbReference type="Gene3D" id="3.10.450.50">
    <property type="match status" value="1"/>
</dbReference>
<name>A0A1N7BN56_9ACTN</name>
<evidence type="ECO:0000313" key="3">
    <source>
        <dbReference type="Proteomes" id="UP000186096"/>
    </source>
</evidence>
<proteinExistence type="predicted"/>
<dbReference type="RefSeq" id="WP_076435381.1">
    <property type="nucleotide sequence ID" value="NZ_FTNI01000010.1"/>
</dbReference>
<dbReference type="OrthoDB" id="9180262at2"/>
<feature type="domain" description="SnoaL-like" evidence="1">
    <location>
        <begin position="5"/>
        <end position="123"/>
    </location>
</feature>
<accession>A0A1N7BN56</accession>
<dbReference type="InterPro" id="IPR037401">
    <property type="entry name" value="SnoaL-like"/>
</dbReference>
<dbReference type="SUPFAM" id="SSF54427">
    <property type="entry name" value="NTF2-like"/>
    <property type="match status" value="1"/>
</dbReference>
<dbReference type="InterPro" id="IPR032710">
    <property type="entry name" value="NTF2-like_dom_sf"/>
</dbReference>
<protein>
    <submittedName>
        <fullName evidence="2">SnoaL-like domain-containing protein</fullName>
    </submittedName>
</protein>
<evidence type="ECO:0000313" key="2">
    <source>
        <dbReference type="EMBL" id="SIR52801.1"/>
    </source>
</evidence>
<keyword evidence="3" id="KW-1185">Reference proteome</keyword>
<dbReference type="Pfam" id="PF13577">
    <property type="entry name" value="SnoaL_4"/>
    <property type="match status" value="1"/>
</dbReference>
<organism evidence="2 3">
    <name type="scientific">Microbispora rosea</name>
    <dbReference type="NCBI Taxonomy" id="58117"/>
    <lineage>
        <taxon>Bacteria</taxon>
        <taxon>Bacillati</taxon>
        <taxon>Actinomycetota</taxon>
        <taxon>Actinomycetes</taxon>
        <taxon>Streptosporangiales</taxon>
        <taxon>Streptosporangiaceae</taxon>
        <taxon>Microbispora</taxon>
    </lineage>
</organism>
<gene>
    <name evidence="2" type="ORF">SAMN05421833_11083</name>
</gene>